<protein>
    <recommendedName>
        <fullName evidence="3">O-antigen ligase domain-containing protein</fullName>
    </recommendedName>
</protein>
<keyword evidence="1" id="KW-1133">Transmembrane helix</keyword>
<dbReference type="EMBL" id="BART01026061">
    <property type="protein sequence ID" value="GAG92383.1"/>
    <property type="molecule type" value="Genomic_DNA"/>
</dbReference>
<organism evidence="2">
    <name type="scientific">marine sediment metagenome</name>
    <dbReference type="NCBI Taxonomy" id="412755"/>
    <lineage>
        <taxon>unclassified sequences</taxon>
        <taxon>metagenomes</taxon>
        <taxon>ecological metagenomes</taxon>
    </lineage>
</organism>
<feature type="transmembrane region" description="Helical" evidence="1">
    <location>
        <begin position="90"/>
        <end position="110"/>
    </location>
</feature>
<feature type="transmembrane region" description="Helical" evidence="1">
    <location>
        <begin position="155"/>
        <end position="171"/>
    </location>
</feature>
<name>X1C7L0_9ZZZZ</name>
<evidence type="ECO:0000313" key="2">
    <source>
        <dbReference type="EMBL" id="GAG92383.1"/>
    </source>
</evidence>
<comment type="caution">
    <text evidence="2">The sequence shown here is derived from an EMBL/GenBank/DDBJ whole genome shotgun (WGS) entry which is preliminary data.</text>
</comment>
<feature type="non-terminal residue" evidence="2">
    <location>
        <position position="1"/>
    </location>
</feature>
<accession>X1C7L0</accession>
<reference evidence="2" key="1">
    <citation type="journal article" date="2014" name="Front. Microbiol.">
        <title>High frequency of phylogenetically diverse reductive dehalogenase-homologous genes in deep subseafloor sedimentary metagenomes.</title>
        <authorList>
            <person name="Kawai M."/>
            <person name="Futagami T."/>
            <person name="Toyoda A."/>
            <person name="Takaki Y."/>
            <person name="Nishi S."/>
            <person name="Hori S."/>
            <person name="Arai W."/>
            <person name="Tsubouchi T."/>
            <person name="Morono Y."/>
            <person name="Uchiyama I."/>
            <person name="Ito T."/>
            <person name="Fujiyama A."/>
            <person name="Inagaki F."/>
            <person name="Takami H."/>
        </authorList>
    </citation>
    <scope>NUCLEOTIDE SEQUENCE</scope>
    <source>
        <strain evidence="2">Expedition CK06-06</strain>
    </source>
</reference>
<evidence type="ECO:0000256" key="1">
    <source>
        <dbReference type="SAM" id="Phobius"/>
    </source>
</evidence>
<sequence length="183" mass="20708">TLIFVVFSLIFILIFLANRIGLDILSFVVARASTFLKISQDISINQRLLADKIVWEQILKNPFVGNGLGSQYSYSYLGTTFSEFWVDNSYLVLLWKLGIVGAITFLGILIKSLIESIKIFKVTKNNEIKVFAGAMISFIIAWLILGTISPQMIKYLLNVVWITLIALIYSVKNLSYVHNNSNF</sequence>
<dbReference type="AlphaFoldDB" id="X1C7L0"/>
<proteinExistence type="predicted"/>
<keyword evidence="1" id="KW-0472">Membrane</keyword>
<evidence type="ECO:0008006" key="3">
    <source>
        <dbReference type="Google" id="ProtNLM"/>
    </source>
</evidence>
<gene>
    <name evidence="2" type="ORF">S01H4_46597</name>
</gene>
<feature type="transmembrane region" description="Helical" evidence="1">
    <location>
        <begin position="130"/>
        <end position="149"/>
    </location>
</feature>
<keyword evidence="1" id="KW-0812">Transmembrane</keyword>